<dbReference type="PANTHER" id="PTHR43853:SF21">
    <property type="entry name" value="STEROID 3-KETOACYL-COA THIOLASE"/>
    <property type="match status" value="1"/>
</dbReference>
<dbReference type="NCBIfam" id="TIGR01930">
    <property type="entry name" value="AcCoA-C-Actrans"/>
    <property type="match status" value="1"/>
</dbReference>
<comment type="similarity">
    <text evidence="1">Belongs to the thiolase-like superfamily. Thiolase family.</text>
</comment>
<dbReference type="GO" id="GO:0006635">
    <property type="term" value="P:fatty acid beta-oxidation"/>
    <property type="evidence" value="ECO:0007669"/>
    <property type="project" value="TreeGrafter"/>
</dbReference>
<accession>A0A0F9LC80</accession>
<dbReference type="EMBL" id="LAZR01007502">
    <property type="protein sequence ID" value="KKM84861.1"/>
    <property type="molecule type" value="Genomic_DNA"/>
</dbReference>
<dbReference type="InterPro" id="IPR020613">
    <property type="entry name" value="Thiolase_CS"/>
</dbReference>
<evidence type="ECO:0000259" key="6">
    <source>
        <dbReference type="Pfam" id="PF02803"/>
    </source>
</evidence>
<feature type="domain" description="Thiolase N-terminal" evidence="5">
    <location>
        <begin position="20"/>
        <end position="311"/>
    </location>
</feature>
<sequence length="447" mass="49021">MTDPISMYEKYFKDPKREPVLVDYVRTPIGKRKGSIGRNRGDDLVVHCYEIIIERNDFDPNIIGDSIVSCNSQIGDCALDIGRTVALAAHLPVTVPGFSINRQCASGAQAVISAWQAVASGIHDCVICGGIEVQNKYPIMADSYIFDKEQNKQIMIAPNGKIITHPEVARKLKEYKTSFAGQINSAHVLGLQWMQKAGLSLEEFRTEMDGLSYHSHQKACSTWDERSKEIEPIWCPKLDENGNPLLQNNEVAKDPSFSVLTEKDEAPRPNTSIEKLASLRTIIGRKSKAYLTAGNSCPTSDGAAAQLWMTRGLAEEYGLKIRATITNFTVVGTDPVLMLTGPIEAIPEALRRANQSLDDMSFIEINEAFSPVVYASCYDLGIDLKDTRLNPWGGAIALGHPTGMTGCRLIGSNVHQLEETGKEFAISSMCVGFGMGAATIIRNEHPK</sequence>
<feature type="domain" description="Thiolase C-terminal" evidence="6">
    <location>
        <begin position="320"/>
        <end position="442"/>
    </location>
</feature>
<evidence type="ECO:0000256" key="2">
    <source>
        <dbReference type="ARBA" id="ARBA00022679"/>
    </source>
</evidence>
<comment type="caution">
    <text evidence="7">The sequence shown here is derived from an EMBL/GenBank/DDBJ whole genome shotgun (WGS) entry which is preliminary data.</text>
</comment>
<dbReference type="InterPro" id="IPR020610">
    <property type="entry name" value="Thiolase_AS"/>
</dbReference>
<evidence type="ECO:0000259" key="5">
    <source>
        <dbReference type="Pfam" id="PF00108"/>
    </source>
</evidence>
<evidence type="ECO:0000256" key="3">
    <source>
        <dbReference type="ARBA" id="ARBA00023315"/>
    </source>
</evidence>
<dbReference type="SUPFAM" id="SSF53901">
    <property type="entry name" value="Thiolase-like"/>
    <property type="match status" value="1"/>
</dbReference>
<dbReference type="CDD" id="cd00751">
    <property type="entry name" value="thiolase"/>
    <property type="match status" value="1"/>
</dbReference>
<dbReference type="InterPro" id="IPR002155">
    <property type="entry name" value="Thiolase"/>
</dbReference>
<dbReference type="InterPro" id="IPR050215">
    <property type="entry name" value="Thiolase-like_sf_Thiolase"/>
</dbReference>
<dbReference type="PROSITE" id="PS00737">
    <property type="entry name" value="THIOLASE_2"/>
    <property type="match status" value="1"/>
</dbReference>
<gene>
    <name evidence="7" type="ORF">LCGC14_1294890</name>
</gene>
<dbReference type="Gene3D" id="3.40.47.10">
    <property type="match status" value="1"/>
</dbReference>
<dbReference type="GO" id="GO:0010124">
    <property type="term" value="P:phenylacetate catabolic process"/>
    <property type="evidence" value="ECO:0007669"/>
    <property type="project" value="TreeGrafter"/>
</dbReference>
<reference evidence="7" key="1">
    <citation type="journal article" date="2015" name="Nature">
        <title>Complex archaea that bridge the gap between prokaryotes and eukaryotes.</title>
        <authorList>
            <person name="Spang A."/>
            <person name="Saw J.H."/>
            <person name="Jorgensen S.L."/>
            <person name="Zaremba-Niedzwiedzka K."/>
            <person name="Martijn J."/>
            <person name="Lind A.E."/>
            <person name="van Eijk R."/>
            <person name="Schleper C."/>
            <person name="Guy L."/>
            <person name="Ettema T.J."/>
        </authorList>
    </citation>
    <scope>NUCLEOTIDE SEQUENCE</scope>
</reference>
<dbReference type="PANTHER" id="PTHR43853">
    <property type="entry name" value="3-KETOACYL-COA THIOLASE, PEROXISOMAL"/>
    <property type="match status" value="1"/>
</dbReference>
<dbReference type="InterPro" id="IPR020617">
    <property type="entry name" value="Thiolase_C"/>
</dbReference>
<dbReference type="PIRSF" id="PIRSF000429">
    <property type="entry name" value="Ac-CoA_Ac_transf"/>
    <property type="match status" value="1"/>
</dbReference>
<dbReference type="AlphaFoldDB" id="A0A0F9LC80"/>
<dbReference type="PROSITE" id="PS00099">
    <property type="entry name" value="THIOLASE_3"/>
    <property type="match status" value="1"/>
</dbReference>
<dbReference type="Pfam" id="PF02803">
    <property type="entry name" value="Thiolase_C"/>
    <property type="match status" value="1"/>
</dbReference>
<organism evidence="7">
    <name type="scientific">marine sediment metagenome</name>
    <dbReference type="NCBI Taxonomy" id="412755"/>
    <lineage>
        <taxon>unclassified sequences</taxon>
        <taxon>metagenomes</taxon>
        <taxon>ecological metagenomes</taxon>
    </lineage>
</organism>
<dbReference type="InterPro" id="IPR016039">
    <property type="entry name" value="Thiolase-like"/>
</dbReference>
<keyword evidence="2" id="KW-0808">Transferase</keyword>
<keyword evidence="3" id="KW-0012">Acyltransferase</keyword>
<evidence type="ECO:0000313" key="7">
    <source>
        <dbReference type="EMBL" id="KKM84861.1"/>
    </source>
</evidence>
<dbReference type="GO" id="GO:0005737">
    <property type="term" value="C:cytoplasm"/>
    <property type="evidence" value="ECO:0007669"/>
    <property type="project" value="UniProtKB-ARBA"/>
</dbReference>
<evidence type="ECO:0000256" key="4">
    <source>
        <dbReference type="ARBA" id="ARBA00024073"/>
    </source>
</evidence>
<protein>
    <recommendedName>
        <fullName evidence="4">acetyl-CoA C-acyltransferase</fullName>
        <ecNumber evidence="4">2.3.1.16</ecNumber>
    </recommendedName>
</protein>
<dbReference type="Pfam" id="PF00108">
    <property type="entry name" value="Thiolase_N"/>
    <property type="match status" value="1"/>
</dbReference>
<evidence type="ECO:0000256" key="1">
    <source>
        <dbReference type="ARBA" id="ARBA00010982"/>
    </source>
</evidence>
<dbReference type="InterPro" id="IPR020616">
    <property type="entry name" value="Thiolase_N"/>
</dbReference>
<proteinExistence type="inferred from homology"/>
<name>A0A0F9LC80_9ZZZZ</name>
<dbReference type="GO" id="GO:0003988">
    <property type="term" value="F:acetyl-CoA C-acyltransferase activity"/>
    <property type="evidence" value="ECO:0007669"/>
    <property type="project" value="UniProtKB-EC"/>
</dbReference>
<dbReference type="EC" id="2.3.1.16" evidence="4"/>